<keyword evidence="1" id="KW-0812">Transmembrane</keyword>
<dbReference type="AlphaFoldDB" id="A0A0B2JW91"/>
<reference evidence="2 3" key="1">
    <citation type="journal article" date="2013" name="PLoS ONE">
        <title>Identification and characterization of three novel lipases belonging to families II and V from Anaerovibrio lipolyticus 5ST.</title>
        <authorList>
            <person name="Prive F."/>
            <person name="Kaderbhai N.N."/>
            <person name="Girdwood S."/>
            <person name="Worgan H.J."/>
            <person name="Pinloche E."/>
            <person name="Scollan N.D."/>
            <person name="Huws S.A."/>
            <person name="Newbold C.J."/>
        </authorList>
    </citation>
    <scope>NUCLEOTIDE SEQUENCE [LARGE SCALE GENOMIC DNA]</scope>
    <source>
        <strain evidence="2 3">5S</strain>
    </source>
</reference>
<keyword evidence="3" id="KW-1185">Reference proteome</keyword>
<keyword evidence="1" id="KW-0472">Membrane</keyword>
<dbReference type="EMBL" id="JSCE01000219">
    <property type="protein sequence ID" value="KHM50906.1"/>
    <property type="molecule type" value="Genomic_DNA"/>
</dbReference>
<evidence type="ECO:0000256" key="1">
    <source>
        <dbReference type="SAM" id="Phobius"/>
    </source>
</evidence>
<feature type="transmembrane region" description="Helical" evidence="1">
    <location>
        <begin position="38"/>
        <end position="59"/>
    </location>
</feature>
<proteinExistence type="predicted"/>
<comment type="caution">
    <text evidence="2">The sequence shown here is derived from an EMBL/GenBank/DDBJ whole genome shotgun (WGS) entry which is preliminary data.</text>
</comment>
<protein>
    <submittedName>
        <fullName evidence="2">Uncharacterized protein</fullName>
    </submittedName>
</protein>
<accession>A0A0B2JW91</accession>
<keyword evidence="1" id="KW-1133">Transmembrane helix</keyword>
<name>A0A0B2JW91_9FIRM</name>
<sequence>MVVFRHFFRLRFEGRNGSIIFLEVLEMEKNKLLSRSNLIRAGAALVVVLLIVALGLWLYNRYFKADETIVQESQTTVETPAGVQKAAEKAGVTVDSTQARAVAKEIKYIYETQKEPVYVVQTTGGKAEAAASEARKEAKADFAIITDKNDPDKQVNLAELKKDKDQPVELNQYNIQAYKPVIRTISIAPDINERGVRQVDFSISKKITKDGQYIGVGVGYDIVDHRALVKLSYSW</sequence>
<organism evidence="2 3">
    <name type="scientific">Anaerovibrio lipolyticus</name>
    <dbReference type="NCBI Taxonomy" id="82374"/>
    <lineage>
        <taxon>Bacteria</taxon>
        <taxon>Bacillati</taxon>
        <taxon>Bacillota</taxon>
        <taxon>Negativicutes</taxon>
        <taxon>Selenomonadales</taxon>
        <taxon>Selenomonadaceae</taxon>
        <taxon>Anaerovibrio</taxon>
    </lineage>
</organism>
<dbReference type="Proteomes" id="UP000030993">
    <property type="component" value="Unassembled WGS sequence"/>
</dbReference>
<evidence type="ECO:0000313" key="3">
    <source>
        <dbReference type="Proteomes" id="UP000030993"/>
    </source>
</evidence>
<dbReference type="STRING" id="82374.NZ47_11855"/>
<evidence type="ECO:0000313" key="2">
    <source>
        <dbReference type="EMBL" id="KHM50906.1"/>
    </source>
</evidence>
<gene>
    <name evidence="2" type="ORF">NZ47_11855</name>
</gene>